<comment type="cofactor">
    <cofactor evidence="1">
        <name>Ca(2+)</name>
        <dbReference type="ChEBI" id="CHEBI:29108"/>
    </cofactor>
</comment>
<dbReference type="PANTHER" id="PTHR43806">
    <property type="entry name" value="PEPTIDASE S8"/>
    <property type="match status" value="1"/>
</dbReference>
<evidence type="ECO:0000256" key="11">
    <source>
        <dbReference type="SAM" id="SignalP"/>
    </source>
</evidence>
<dbReference type="Proteomes" id="UP001597301">
    <property type="component" value="Unassembled WGS sequence"/>
</dbReference>
<feature type="domain" description="Peptidase S8/S53" evidence="12">
    <location>
        <begin position="138"/>
        <end position="465"/>
    </location>
</feature>
<dbReference type="RefSeq" id="WP_380771364.1">
    <property type="nucleotide sequence ID" value="NZ_JBHUEO010000001.1"/>
</dbReference>
<name>A0ABW4KCZ2_9BACI</name>
<evidence type="ECO:0000256" key="3">
    <source>
        <dbReference type="ARBA" id="ARBA00011073"/>
    </source>
</evidence>
<comment type="caution">
    <text evidence="13">The sequence shown here is derived from an EMBL/GenBank/DDBJ whole genome shotgun (WGS) entry which is preliminary data.</text>
</comment>
<evidence type="ECO:0000256" key="8">
    <source>
        <dbReference type="ARBA" id="ARBA00022837"/>
    </source>
</evidence>
<dbReference type="InterPro" id="IPR036852">
    <property type="entry name" value="Peptidase_S8/S53_dom_sf"/>
</dbReference>
<keyword evidence="6 9" id="KW-0378">Hydrolase</keyword>
<dbReference type="PROSITE" id="PS00138">
    <property type="entry name" value="SUBTILASE_SER"/>
    <property type="match status" value="1"/>
</dbReference>
<dbReference type="InterPro" id="IPR023828">
    <property type="entry name" value="Peptidase_S8_Ser-AS"/>
</dbReference>
<reference evidence="14" key="1">
    <citation type="journal article" date="2019" name="Int. J. Syst. Evol. Microbiol.">
        <title>The Global Catalogue of Microorganisms (GCM) 10K type strain sequencing project: providing services to taxonomists for standard genome sequencing and annotation.</title>
        <authorList>
            <consortium name="The Broad Institute Genomics Platform"/>
            <consortium name="The Broad Institute Genome Sequencing Center for Infectious Disease"/>
            <person name="Wu L."/>
            <person name="Ma J."/>
        </authorList>
    </citation>
    <scope>NUCLEOTIDE SEQUENCE [LARGE SCALE GENOMIC DNA]</scope>
    <source>
        <strain evidence="14">CGMCC 1.12295</strain>
    </source>
</reference>
<dbReference type="PRINTS" id="PR00723">
    <property type="entry name" value="SUBTILISIN"/>
</dbReference>
<dbReference type="Pfam" id="PF00082">
    <property type="entry name" value="Peptidase_S8"/>
    <property type="match status" value="1"/>
</dbReference>
<evidence type="ECO:0000256" key="1">
    <source>
        <dbReference type="ARBA" id="ARBA00001913"/>
    </source>
</evidence>
<evidence type="ECO:0000313" key="14">
    <source>
        <dbReference type="Proteomes" id="UP001597301"/>
    </source>
</evidence>
<keyword evidence="8" id="KW-0106">Calcium</keyword>
<protein>
    <submittedName>
        <fullName evidence="13">S8 family serine peptidase</fullName>
    </submittedName>
</protein>
<feature type="active site" description="Charge relay system" evidence="9">
    <location>
        <position position="417"/>
    </location>
</feature>
<dbReference type="PROSITE" id="PS00137">
    <property type="entry name" value="SUBTILASE_HIS"/>
    <property type="match status" value="1"/>
</dbReference>
<dbReference type="Gene3D" id="3.40.50.200">
    <property type="entry name" value="Peptidase S8/S53 domain"/>
    <property type="match status" value="1"/>
</dbReference>
<organism evidence="13 14">
    <name type="scientific">Siminovitchia sediminis</name>
    <dbReference type="NCBI Taxonomy" id="1274353"/>
    <lineage>
        <taxon>Bacteria</taxon>
        <taxon>Bacillati</taxon>
        <taxon>Bacillota</taxon>
        <taxon>Bacilli</taxon>
        <taxon>Bacillales</taxon>
        <taxon>Bacillaceae</taxon>
        <taxon>Siminovitchia</taxon>
    </lineage>
</organism>
<evidence type="ECO:0000256" key="6">
    <source>
        <dbReference type="ARBA" id="ARBA00022801"/>
    </source>
</evidence>
<evidence type="ECO:0000256" key="9">
    <source>
        <dbReference type="PROSITE-ProRule" id="PRU01240"/>
    </source>
</evidence>
<dbReference type="CDD" id="cd07482">
    <property type="entry name" value="Peptidases_S8_Lantibiotic_specific_protease"/>
    <property type="match status" value="1"/>
</dbReference>
<evidence type="ECO:0000256" key="10">
    <source>
        <dbReference type="RuleBase" id="RU003355"/>
    </source>
</evidence>
<keyword evidence="11" id="KW-0732">Signal</keyword>
<dbReference type="PROSITE" id="PS00136">
    <property type="entry name" value="SUBTILASE_ASP"/>
    <property type="match status" value="1"/>
</dbReference>
<evidence type="ECO:0000313" key="13">
    <source>
        <dbReference type="EMBL" id="MFD1705159.1"/>
    </source>
</evidence>
<comment type="similarity">
    <text evidence="3 9 10">Belongs to the peptidase S8 family.</text>
</comment>
<feature type="chain" id="PRO_5046873132" evidence="11">
    <location>
        <begin position="23"/>
        <end position="474"/>
    </location>
</feature>
<dbReference type="InterPro" id="IPR050131">
    <property type="entry name" value="Peptidase_S8_subtilisin-like"/>
</dbReference>
<keyword evidence="4" id="KW-0964">Secreted</keyword>
<keyword evidence="14" id="KW-1185">Reference proteome</keyword>
<comment type="subcellular location">
    <subcellularLocation>
        <location evidence="2">Secreted</location>
    </subcellularLocation>
</comment>
<dbReference type="EMBL" id="JBHUEO010000001">
    <property type="protein sequence ID" value="MFD1705159.1"/>
    <property type="molecule type" value="Genomic_DNA"/>
</dbReference>
<feature type="active site" description="Charge relay system" evidence="9">
    <location>
        <position position="146"/>
    </location>
</feature>
<sequence length="474" mass="51002">MKKFIAFLVMCIFCGYFFPADARAESPLNKQRYSILFEDHAVPRSFEEQVKRAGGEVIYTVSEIGFAQVEAPSEVFGKLKGLPGISAANPAIAWSLPETLQIKGNSGYPENAPLWDLQWDIQRITKNGESYQLGTGSHDVVVGIIDSGIDRDHPDLAKNLLPGSKNFVPAGGYAGTEPQEKGDPEAFDDLTGHGSHVAGAIAANGDMLGVAPDVGIRSYRVFGQSGAESAWIFDAVVTAANDGVDVISMSLSGYNIKGQIFYTNPETGKKEKLGSHIADYKAYQRAVKYAVKKGALVVAAAGNEGLNATNKKEVLEYVNSQLSPYGLHAVGAGFQVPGTIPGVVVVAATGPKDVLASYSNYGPGFVDIAAVGGDGRLYLQYMLEGRLEDYMEKRLYEKEYNLSTSHNGDHYWHVGTSMATPKVAAAAALLIDQYGKMTPSELEKLLYQKAVDPVKGLEKKSFGNGHLNVYQALQ</sequence>
<dbReference type="InterPro" id="IPR023827">
    <property type="entry name" value="Peptidase_S8_Asp-AS"/>
</dbReference>
<feature type="active site" description="Charge relay system" evidence="9">
    <location>
        <position position="193"/>
    </location>
</feature>
<dbReference type="SUPFAM" id="SSF52743">
    <property type="entry name" value="Subtilisin-like"/>
    <property type="match status" value="1"/>
</dbReference>
<accession>A0ABW4KCZ2</accession>
<dbReference type="InterPro" id="IPR000209">
    <property type="entry name" value="Peptidase_S8/S53_dom"/>
</dbReference>
<gene>
    <name evidence="13" type="ORF">ACFSCZ_00145</name>
</gene>
<dbReference type="InterPro" id="IPR022398">
    <property type="entry name" value="Peptidase_S8_His-AS"/>
</dbReference>
<keyword evidence="5 9" id="KW-0645">Protease</keyword>
<evidence type="ECO:0000256" key="7">
    <source>
        <dbReference type="ARBA" id="ARBA00022825"/>
    </source>
</evidence>
<evidence type="ECO:0000259" key="12">
    <source>
        <dbReference type="Pfam" id="PF00082"/>
    </source>
</evidence>
<dbReference type="InterPro" id="IPR015500">
    <property type="entry name" value="Peptidase_S8_subtilisin-rel"/>
</dbReference>
<dbReference type="PANTHER" id="PTHR43806:SF11">
    <property type="entry name" value="CEREVISIN-RELATED"/>
    <property type="match status" value="1"/>
</dbReference>
<evidence type="ECO:0000256" key="5">
    <source>
        <dbReference type="ARBA" id="ARBA00022670"/>
    </source>
</evidence>
<proteinExistence type="inferred from homology"/>
<dbReference type="PROSITE" id="PS51892">
    <property type="entry name" value="SUBTILASE"/>
    <property type="match status" value="1"/>
</dbReference>
<evidence type="ECO:0000256" key="4">
    <source>
        <dbReference type="ARBA" id="ARBA00022525"/>
    </source>
</evidence>
<keyword evidence="7 9" id="KW-0720">Serine protease</keyword>
<dbReference type="InterPro" id="IPR008357">
    <property type="entry name" value="Lanit_process"/>
</dbReference>
<feature type="signal peptide" evidence="11">
    <location>
        <begin position="1"/>
        <end position="22"/>
    </location>
</feature>
<evidence type="ECO:0000256" key="2">
    <source>
        <dbReference type="ARBA" id="ARBA00004613"/>
    </source>
</evidence>